<dbReference type="SUPFAM" id="SSF52266">
    <property type="entry name" value="SGNH hydrolase"/>
    <property type="match status" value="1"/>
</dbReference>
<evidence type="ECO:0000256" key="1">
    <source>
        <dbReference type="SAM" id="MobiDB-lite"/>
    </source>
</evidence>
<gene>
    <name evidence="3" type="ORF">HG543_32480</name>
</gene>
<feature type="region of interest" description="Disordered" evidence="1">
    <location>
        <begin position="324"/>
        <end position="362"/>
    </location>
</feature>
<accession>A0A848LNY0</accession>
<dbReference type="RefSeq" id="WP_169348805.1">
    <property type="nucleotide sequence ID" value="NZ_JABBJJ010000192.1"/>
</dbReference>
<dbReference type="Gene3D" id="3.40.50.1110">
    <property type="entry name" value="SGNH hydrolase"/>
    <property type="match status" value="1"/>
</dbReference>
<dbReference type="AlphaFoldDB" id="A0A848LNY0"/>
<dbReference type="GO" id="GO:0016788">
    <property type="term" value="F:hydrolase activity, acting on ester bonds"/>
    <property type="evidence" value="ECO:0007669"/>
    <property type="project" value="UniProtKB-ARBA"/>
</dbReference>
<organism evidence="3 4">
    <name type="scientific">Pyxidicoccus fallax</name>
    <dbReference type="NCBI Taxonomy" id="394095"/>
    <lineage>
        <taxon>Bacteria</taxon>
        <taxon>Pseudomonadati</taxon>
        <taxon>Myxococcota</taxon>
        <taxon>Myxococcia</taxon>
        <taxon>Myxococcales</taxon>
        <taxon>Cystobacterineae</taxon>
        <taxon>Myxococcaceae</taxon>
        <taxon>Pyxidicoccus</taxon>
    </lineage>
</organism>
<reference evidence="3 4" key="1">
    <citation type="submission" date="2020-04" db="EMBL/GenBank/DDBJ databases">
        <title>Draft genome of Pyxidicoccus fallax type strain.</title>
        <authorList>
            <person name="Whitworth D.E."/>
        </authorList>
    </citation>
    <scope>NUCLEOTIDE SEQUENCE [LARGE SCALE GENOMIC DNA]</scope>
    <source>
        <strain evidence="3 4">DSM 14698</strain>
    </source>
</reference>
<keyword evidence="2" id="KW-0732">Signal</keyword>
<evidence type="ECO:0000313" key="3">
    <source>
        <dbReference type="EMBL" id="NMO19558.1"/>
    </source>
</evidence>
<evidence type="ECO:0000313" key="4">
    <source>
        <dbReference type="Proteomes" id="UP000518300"/>
    </source>
</evidence>
<sequence>MSFRRSGMSFVAMCAAFTVGGSAMASTINQNTSWTIDRSTATTKYRIVAYGDSIYAGYNGGISGVARRAAPVVQGEYLAQKWNTDMEVIRRTKSGARADDIYNNKIVAERSYMQATNTRVVMFEMCGNDYLQARSAFSDQTGTCNYSGLENALAACTTYTERAMQAINQYATSAKVKIVSNIYYPGFDADNVLTSCTDSATGQRINKRDKFLPLLARSNWRTCNLAATYGFQCADSFAEMMAAEYDSNGDGQIDSEAIRYRAGESESAYVTRITSTLRGTLRDANTHFVSSSTSYDYIQSDNTHPTYFGTTIGVSIFSGSGSGTGAPQFTDAQVPAGKNPEWNKNGHDKMGWESAKFNPATP</sequence>
<comment type="caution">
    <text evidence="3">The sequence shown here is derived from an EMBL/GenBank/DDBJ whole genome shotgun (WGS) entry which is preliminary data.</text>
</comment>
<keyword evidence="3" id="KW-0378">Hydrolase</keyword>
<proteinExistence type="predicted"/>
<evidence type="ECO:0000256" key="2">
    <source>
        <dbReference type="SAM" id="SignalP"/>
    </source>
</evidence>
<feature type="signal peptide" evidence="2">
    <location>
        <begin position="1"/>
        <end position="25"/>
    </location>
</feature>
<dbReference type="EMBL" id="JABBJJ010000192">
    <property type="protein sequence ID" value="NMO19558.1"/>
    <property type="molecule type" value="Genomic_DNA"/>
</dbReference>
<name>A0A848LNY0_9BACT</name>
<keyword evidence="4" id="KW-1185">Reference proteome</keyword>
<dbReference type="Proteomes" id="UP000518300">
    <property type="component" value="Unassembled WGS sequence"/>
</dbReference>
<dbReference type="InterPro" id="IPR036514">
    <property type="entry name" value="SGNH_hydro_sf"/>
</dbReference>
<feature type="chain" id="PRO_5032773133" evidence="2">
    <location>
        <begin position="26"/>
        <end position="362"/>
    </location>
</feature>
<protein>
    <submittedName>
        <fullName evidence="3">SGNH/GDSL hydrolase family protein</fullName>
    </submittedName>
</protein>